<evidence type="ECO:0000313" key="2">
    <source>
        <dbReference type="EMBL" id="QDV08673.1"/>
    </source>
</evidence>
<dbReference type="GO" id="GO:0032259">
    <property type="term" value="P:methylation"/>
    <property type="evidence" value="ECO:0007669"/>
    <property type="project" value="UniProtKB-KW"/>
</dbReference>
<proteinExistence type="predicted"/>
<organism evidence="2 3">
    <name type="scientific">Saltatorellus ferox</name>
    <dbReference type="NCBI Taxonomy" id="2528018"/>
    <lineage>
        <taxon>Bacteria</taxon>
        <taxon>Pseudomonadati</taxon>
        <taxon>Planctomycetota</taxon>
        <taxon>Planctomycetia</taxon>
        <taxon>Planctomycetia incertae sedis</taxon>
        <taxon>Saltatorellus</taxon>
    </lineage>
</organism>
<name>A0A518EX65_9BACT</name>
<dbReference type="InterPro" id="IPR013780">
    <property type="entry name" value="Glyco_hydro_b"/>
</dbReference>
<sequence length="336" mass="36418">MREGPTLFRESGPRCITGTSGRGYPLRPVHPSIFESPPLSSYALLDSGGAEKLERFGPVLLRRPDPQALWRPRLSPGAWDAADLSFVRESDRGGRWEARQGAAREARGESPSWKIREGDATFLVRPTPFKHVGLFPEQASNWAAIEALRAEFEAAGESRPRLLNLFGYTGAASVLAAKAGWDVTHVDASKTAITWTVDNAEASGLGRTSMRVICEDAMRFARREARRGSSYHAVLLDPPHYGRGPKGEVWQLEDHLAELVETAGAIAAPTSMIILSTYAVGYSPLAFQNLFADLGAGTTHAGELAIPEAPSDASLAPRFLPAGFCARWARGCGHDR</sequence>
<dbReference type="EMBL" id="CP036434">
    <property type="protein sequence ID" value="QDV08673.1"/>
    <property type="molecule type" value="Genomic_DNA"/>
</dbReference>
<keyword evidence="2" id="KW-0489">Methyltransferase</keyword>
<keyword evidence="3" id="KW-1185">Reference proteome</keyword>
<dbReference type="OrthoDB" id="9805492at2"/>
<dbReference type="EC" id="2.1.1.264" evidence="2"/>
<dbReference type="InterPro" id="IPR029063">
    <property type="entry name" value="SAM-dependent_MTases_sf"/>
</dbReference>
<dbReference type="PANTHER" id="PTHR43042:SF2">
    <property type="entry name" value="SAM-DEPENDENT METHYLTRANSFERASE"/>
    <property type="match status" value="1"/>
</dbReference>
<accession>A0A518EX65</accession>
<protein>
    <submittedName>
        <fullName evidence="2">Ribosomal RNA large subunit methyltransferase K</fullName>
        <ecNumber evidence="2">2.1.1.264</ecNumber>
    </submittedName>
</protein>
<gene>
    <name evidence="2" type="primary">rlmK</name>
    <name evidence="2" type="ORF">Poly30_42260</name>
</gene>
<feature type="region of interest" description="Disordered" evidence="1">
    <location>
        <begin position="1"/>
        <end position="29"/>
    </location>
</feature>
<dbReference type="GO" id="GO:0008168">
    <property type="term" value="F:methyltransferase activity"/>
    <property type="evidence" value="ECO:0007669"/>
    <property type="project" value="UniProtKB-KW"/>
</dbReference>
<dbReference type="Proteomes" id="UP000320390">
    <property type="component" value="Chromosome"/>
</dbReference>
<dbReference type="PANTHER" id="PTHR43042">
    <property type="entry name" value="SAM-DEPENDENT METHYLTRANSFERASE"/>
    <property type="match status" value="1"/>
</dbReference>
<dbReference type="Gene3D" id="2.60.40.1180">
    <property type="entry name" value="Golgi alpha-mannosidase II"/>
    <property type="match status" value="1"/>
</dbReference>
<dbReference type="Gene3D" id="3.40.50.150">
    <property type="entry name" value="Vaccinia Virus protein VP39"/>
    <property type="match status" value="1"/>
</dbReference>
<reference evidence="2 3" key="1">
    <citation type="submission" date="2019-02" db="EMBL/GenBank/DDBJ databases">
        <title>Deep-cultivation of Planctomycetes and their phenomic and genomic characterization uncovers novel biology.</title>
        <authorList>
            <person name="Wiegand S."/>
            <person name="Jogler M."/>
            <person name="Boedeker C."/>
            <person name="Pinto D."/>
            <person name="Vollmers J."/>
            <person name="Rivas-Marin E."/>
            <person name="Kohn T."/>
            <person name="Peeters S.H."/>
            <person name="Heuer A."/>
            <person name="Rast P."/>
            <person name="Oberbeckmann S."/>
            <person name="Bunk B."/>
            <person name="Jeske O."/>
            <person name="Meyerdierks A."/>
            <person name="Storesund J.E."/>
            <person name="Kallscheuer N."/>
            <person name="Luecker S."/>
            <person name="Lage O.M."/>
            <person name="Pohl T."/>
            <person name="Merkel B.J."/>
            <person name="Hornburger P."/>
            <person name="Mueller R.-W."/>
            <person name="Bruemmer F."/>
            <person name="Labrenz M."/>
            <person name="Spormann A.M."/>
            <person name="Op den Camp H."/>
            <person name="Overmann J."/>
            <person name="Amann R."/>
            <person name="Jetten M.S.M."/>
            <person name="Mascher T."/>
            <person name="Medema M.H."/>
            <person name="Devos D.P."/>
            <person name="Kaster A.-K."/>
            <person name="Ovreas L."/>
            <person name="Rohde M."/>
            <person name="Galperin M.Y."/>
            <person name="Jogler C."/>
        </authorList>
    </citation>
    <scope>NUCLEOTIDE SEQUENCE [LARGE SCALE GENOMIC DNA]</scope>
    <source>
        <strain evidence="2 3">Poly30</strain>
    </source>
</reference>
<evidence type="ECO:0000313" key="3">
    <source>
        <dbReference type="Proteomes" id="UP000320390"/>
    </source>
</evidence>
<evidence type="ECO:0000256" key="1">
    <source>
        <dbReference type="SAM" id="MobiDB-lite"/>
    </source>
</evidence>
<keyword evidence="2" id="KW-0808">Transferase</keyword>
<dbReference type="AlphaFoldDB" id="A0A518EX65"/>
<dbReference type="SUPFAM" id="SSF53335">
    <property type="entry name" value="S-adenosyl-L-methionine-dependent methyltransferases"/>
    <property type="match status" value="1"/>
</dbReference>